<evidence type="ECO:0000256" key="1">
    <source>
        <dbReference type="SAM" id="SignalP"/>
    </source>
</evidence>
<protein>
    <recommendedName>
        <fullName evidence="4">Secreted protein</fullName>
    </recommendedName>
</protein>
<evidence type="ECO:0000313" key="2">
    <source>
        <dbReference type="EMBL" id="ESK93545.1"/>
    </source>
</evidence>
<gene>
    <name evidence="2" type="ORF">Moror_1551</name>
</gene>
<dbReference type="AlphaFoldDB" id="V2XM23"/>
<dbReference type="HOGENOM" id="CLU_107676_1_0_1"/>
<organism evidence="2 3">
    <name type="scientific">Moniliophthora roreri (strain MCA 2997)</name>
    <name type="common">Cocoa frosty pod rot fungus</name>
    <name type="synonym">Crinipellis roreri</name>
    <dbReference type="NCBI Taxonomy" id="1381753"/>
    <lineage>
        <taxon>Eukaryota</taxon>
        <taxon>Fungi</taxon>
        <taxon>Dikarya</taxon>
        <taxon>Basidiomycota</taxon>
        <taxon>Agaricomycotina</taxon>
        <taxon>Agaricomycetes</taxon>
        <taxon>Agaricomycetidae</taxon>
        <taxon>Agaricales</taxon>
        <taxon>Marasmiineae</taxon>
        <taxon>Marasmiaceae</taxon>
        <taxon>Moniliophthora</taxon>
    </lineage>
</organism>
<name>V2XM23_MONRO</name>
<feature type="chain" id="PRO_5004711683" description="Secreted protein" evidence="1">
    <location>
        <begin position="22"/>
        <end position="192"/>
    </location>
</feature>
<dbReference type="OrthoDB" id="3226519at2759"/>
<dbReference type="KEGG" id="mrr:Moror_1551"/>
<comment type="caution">
    <text evidence="2">The sequence shown here is derived from an EMBL/GenBank/DDBJ whole genome shotgun (WGS) entry which is preliminary data.</text>
</comment>
<evidence type="ECO:0000313" key="3">
    <source>
        <dbReference type="Proteomes" id="UP000017559"/>
    </source>
</evidence>
<dbReference type="Proteomes" id="UP000017559">
    <property type="component" value="Unassembled WGS sequence"/>
</dbReference>
<accession>V2XM23</accession>
<keyword evidence="1" id="KW-0732">Signal</keyword>
<evidence type="ECO:0008006" key="4">
    <source>
        <dbReference type="Google" id="ProtNLM"/>
    </source>
</evidence>
<reference evidence="2 3" key="1">
    <citation type="journal article" date="2014" name="BMC Genomics">
        <title>Genome and secretome analysis of the hemibiotrophic fungal pathogen, Moniliophthora roreri, which causes frosty pod rot disease of cacao: mechanisms of the biotrophic and necrotrophic phases.</title>
        <authorList>
            <person name="Meinhardt L.W."/>
            <person name="Costa G.G.L."/>
            <person name="Thomazella D.P.T."/>
            <person name="Teixeira P.J.P.L."/>
            <person name="Carazzolle M.F."/>
            <person name="Schuster S.C."/>
            <person name="Carlson J.E."/>
            <person name="Guiltinan M.J."/>
            <person name="Mieczkowski P."/>
            <person name="Farmer A."/>
            <person name="Ramaraj T."/>
            <person name="Crozier J."/>
            <person name="Davis R.E."/>
            <person name="Shao J."/>
            <person name="Melnick R.L."/>
            <person name="Pereira G.A.G."/>
            <person name="Bailey B.A."/>
        </authorList>
    </citation>
    <scope>NUCLEOTIDE SEQUENCE [LARGE SCALE GENOMIC DNA]</scope>
    <source>
        <strain evidence="2 3">MCA 2997</strain>
    </source>
</reference>
<dbReference type="EMBL" id="AWSO01000182">
    <property type="protein sequence ID" value="ESK93545.1"/>
    <property type="molecule type" value="Genomic_DNA"/>
</dbReference>
<proteinExistence type="predicted"/>
<sequence length="192" mass="20803">MFAKQLPAFLIVLFCGLSAIAAPKDTSKCSSVSKTHIGEKKQVLLETKNCGGEVNSVADSKIAKDGNSNPTNVCGAKCHTVCYSKDPPYYTPGDCQVLYDTIWYESQRNVKGHEFVILKGQTMTMSYSTCEISFVNEGTDLDLVYCRDDWGAVIRYIATSGTCPFGGVCVSEDKNGPQWSINAVGTTPIQGN</sequence>
<feature type="signal peptide" evidence="1">
    <location>
        <begin position="1"/>
        <end position="21"/>
    </location>
</feature>
<keyword evidence="3" id="KW-1185">Reference proteome</keyword>